<dbReference type="EMBL" id="JH430443">
    <property type="status" value="NOT_ANNOTATED_CDS"/>
    <property type="molecule type" value="Genomic_DNA"/>
</dbReference>
<reference evidence="1" key="2">
    <citation type="submission" date="2015-02" db="UniProtKB">
        <authorList>
            <consortium name="EnsemblMetazoa"/>
        </authorList>
    </citation>
    <scope>IDENTIFICATION</scope>
</reference>
<reference evidence="2" key="1">
    <citation type="submission" date="2011-05" db="EMBL/GenBank/DDBJ databases">
        <authorList>
            <person name="Richards S.R."/>
            <person name="Qu J."/>
            <person name="Jiang H."/>
            <person name="Jhangiani S.N."/>
            <person name="Agravi P."/>
            <person name="Goodspeed R."/>
            <person name="Gross S."/>
            <person name="Mandapat C."/>
            <person name="Jackson L."/>
            <person name="Mathew T."/>
            <person name="Pu L."/>
            <person name="Thornton R."/>
            <person name="Saada N."/>
            <person name="Wilczek-Boney K.B."/>
            <person name="Lee S."/>
            <person name="Kovar C."/>
            <person name="Wu Y."/>
            <person name="Scherer S.E."/>
            <person name="Worley K.C."/>
            <person name="Muzny D.M."/>
            <person name="Gibbs R."/>
        </authorList>
    </citation>
    <scope>NUCLEOTIDE SEQUENCE</scope>
    <source>
        <strain evidence="2">Brora</strain>
    </source>
</reference>
<evidence type="ECO:0000313" key="1">
    <source>
        <dbReference type="EnsemblMetazoa" id="SMAR001321-PA"/>
    </source>
</evidence>
<keyword evidence="2" id="KW-1185">Reference proteome</keyword>
<accession>T1IK84</accession>
<organism evidence="1 2">
    <name type="scientific">Strigamia maritima</name>
    <name type="common">European centipede</name>
    <name type="synonym">Geophilus maritimus</name>
    <dbReference type="NCBI Taxonomy" id="126957"/>
    <lineage>
        <taxon>Eukaryota</taxon>
        <taxon>Metazoa</taxon>
        <taxon>Ecdysozoa</taxon>
        <taxon>Arthropoda</taxon>
        <taxon>Myriapoda</taxon>
        <taxon>Chilopoda</taxon>
        <taxon>Pleurostigmophora</taxon>
        <taxon>Geophilomorpha</taxon>
        <taxon>Linotaeniidae</taxon>
        <taxon>Strigamia</taxon>
    </lineage>
</organism>
<dbReference type="HOGENOM" id="CLU_1130307_0_0_1"/>
<dbReference type="Proteomes" id="UP000014500">
    <property type="component" value="Unassembled WGS sequence"/>
</dbReference>
<protein>
    <submittedName>
        <fullName evidence="1">Uncharacterized protein</fullName>
    </submittedName>
</protein>
<dbReference type="EnsemblMetazoa" id="SMAR001321-RA">
    <property type="protein sequence ID" value="SMAR001321-PA"/>
    <property type="gene ID" value="SMAR001321"/>
</dbReference>
<dbReference type="AlphaFoldDB" id="T1IK84"/>
<name>T1IK84_STRMM</name>
<sequence>MLSPGGGINWKNLKEKYGIKNRDNFSRVIFIYRPMIVSKRQTHHQGLFERELYADYDKSQLFIDPEIGTIRVTVYSLITIGKCSLTLAKNWSKTQTKATEGKEEQKIEEKIDNRGPISTTAAENKVPQWSAQGRPQGGWVGSLVSFPEMCRHFRKRLCFSQETLQFLSFTRHELCLTIAHSPAQHLTLLLTQICIVDEIIQLSSLKYHFVSQTTHLCQIDIYHLFLRPYIMAFQKGSPKRIGAKLN</sequence>
<evidence type="ECO:0000313" key="2">
    <source>
        <dbReference type="Proteomes" id="UP000014500"/>
    </source>
</evidence>
<proteinExistence type="predicted"/>